<evidence type="ECO:0000256" key="3">
    <source>
        <dbReference type="ARBA" id="ARBA00022679"/>
    </source>
</evidence>
<dbReference type="GO" id="GO:0005634">
    <property type="term" value="C:nucleus"/>
    <property type="evidence" value="ECO:0007669"/>
    <property type="project" value="TreeGrafter"/>
</dbReference>
<dbReference type="PROSITE" id="PS00108">
    <property type="entry name" value="PROTEIN_KINASE_ST"/>
    <property type="match status" value="1"/>
</dbReference>
<feature type="compositionally biased region" description="Basic and acidic residues" evidence="8">
    <location>
        <begin position="480"/>
        <end position="494"/>
    </location>
</feature>
<dbReference type="Proteomes" id="UP000504609">
    <property type="component" value="Unplaced"/>
</dbReference>
<feature type="compositionally biased region" description="Basic residues" evidence="8">
    <location>
        <begin position="21"/>
        <end position="32"/>
    </location>
</feature>
<dbReference type="KEGG" id="cmos:111449604"/>
<feature type="compositionally biased region" description="Basic and acidic residues" evidence="8">
    <location>
        <begin position="457"/>
        <end position="471"/>
    </location>
</feature>
<feature type="domain" description="Protein kinase" evidence="9">
    <location>
        <begin position="156"/>
        <end position="440"/>
    </location>
</feature>
<dbReference type="Pfam" id="PF00069">
    <property type="entry name" value="Pkinase"/>
    <property type="match status" value="1"/>
</dbReference>
<evidence type="ECO:0000259" key="9">
    <source>
        <dbReference type="PROSITE" id="PS50011"/>
    </source>
</evidence>
<dbReference type="InterPro" id="IPR017441">
    <property type="entry name" value="Protein_kinase_ATP_BS"/>
</dbReference>
<dbReference type="AlphaFoldDB" id="A0A6J1G0J4"/>
<dbReference type="PANTHER" id="PTHR24056:SF397">
    <property type="entry name" value="OS11G0242500 PROTEIN"/>
    <property type="match status" value="1"/>
</dbReference>
<keyword evidence="6 7" id="KW-0067">ATP-binding</keyword>
<dbReference type="Gene3D" id="1.10.510.10">
    <property type="entry name" value="Transferase(Phosphotransferase) domain 1"/>
    <property type="match status" value="1"/>
</dbReference>
<evidence type="ECO:0000256" key="8">
    <source>
        <dbReference type="SAM" id="MobiDB-lite"/>
    </source>
</evidence>
<dbReference type="InterPro" id="IPR000719">
    <property type="entry name" value="Prot_kinase_dom"/>
</dbReference>
<dbReference type="GO" id="GO:0032968">
    <property type="term" value="P:positive regulation of transcription elongation by RNA polymerase II"/>
    <property type="evidence" value="ECO:0007669"/>
    <property type="project" value="TreeGrafter"/>
</dbReference>
<feature type="compositionally biased region" description="Basic and acidic residues" evidence="8">
    <location>
        <begin position="92"/>
        <end position="104"/>
    </location>
</feature>
<feature type="region of interest" description="Disordered" evidence="8">
    <location>
        <begin position="440"/>
        <end position="571"/>
    </location>
</feature>
<gene>
    <name evidence="11" type="primary">LOC111449604</name>
</gene>
<evidence type="ECO:0000256" key="7">
    <source>
        <dbReference type="PROSITE-ProRule" id="PRU10141"/>
    </source>
</evidence>
<protein>
    <submittedName>
        <fullName evidence="11">Probable serine/threonine-protein kinase At1g09600</fullName>
    </submittedName>
</protein>
<dbReference type="FunFam" id="3.30.200.20:FF:000021">
    <property type="entry name" value="probable serine/threonine-protein kinase At1g54610"/>
    <property type="match status" value="1"/>
</dbReference>
<dbReference type="GO" id="GO:0008353">
    <property type="term" value="F:RNA polymerase II CTD heptapeptide repeat kinase activity"/>
    <property type="evidence" value="ECO:0007669"/>
    <property type="project" value="TreeGrafter"/>
</dbReference>
<dbReference type="SUPFAM" id="SSF56112">
    <property type="entry name" value="Protein kinase-like (PK-like)"/>
    <property type="match status" value="1"/>
</dbReference>
<accession>A0A6J1G0J4</accession>
<organism evidence="10 11">
    <name type="scientific">Cucurbita moschata</name>
    <name type="common">Winter crookneck squash</name>
    <name type="synonym">Cucurbita pepo var. moschata</name>
    <dbReference type="NCBI Taxonomy" id="3662"/>
    <lineage>
        <taxon>Eukaryota</taxon>
        <taxon>Viridiplantae</taxon>
        <taxon>Streptophyta</taxon>
        <taxon>Embryophyta</taxon>
        <taxon>Tracheophyta</taxon>
        <taxon>Spermatophyta</taxon>
        <taxon>Magnoliopsida</taxon>
        <taxon>eudicotyledons</taxon>
        <taxon>Gunneridae</taxon>
        <taxon>Pentapetalae</taxon>
        <taxon>rosids</taxon>
        <taxon>fabids</taxon>
        <taxon>Cucurbitales</taxon>
        <taxon>Cucurbitaceae</taxon>
        <taxon>Cucurbiteae</taxon>
        <taxon>Cucurbita</taxon>
    </lineage>
</organism>
<keyword evidence="2" id="KW-0723">Serine/threonine-protein kinase</keyword>
<dbReference type="PANTHER" id="PTHR24056">
    <property type="entry name" value="CELL DIVISION PROTEIN KINASE"/>
    <property type="match status" value="1"/>
</dbReference>
<reference evidence="11" key="1">
    <citation type="submission" date="2025-08" db="UniProtKB">
        <authorList>
            <consortium name="RefSeq"/>
        </authorList>
    </citation>
    <scope>IDENTIFICATION</scope>
    <source>
        <tissue evidence="11">Young leaves</tissue>
    </source>
</reference>
<dbReference type="InterPro" id="IPR011009">
    <property type="entry name" value="Kinase-like_dom_sf"/>
</dbReference>
<evidence type="ECO:0000256" key="6">
    <source>
        <dbReference type="ARBA" id="ARBA00022840"/>
    </source>
</evidence>
<evidence type="ECO:0000256" key="5">
    <source>
        <dbReference type="ARBA" id="ARBA00022777"/>
    </source>
</evidence>
<dbReference type="RefSeq" id="XP_022945343.1">
    <property type="nucleotide sequence ID" value="XM_023089575.1"/>
</dbReference>
<keyword evidence="4 7" id="KW-0547">Nucleotide-binding</keyword>
<sequence>MGCICSKGIPSDDYVAENHSKERHLKSNRSSRHPGASLRKEEPVLHADGGQSDAMARLITNHHDEEDAGSTSESDDVEKAAPIEKAATAKSLRQERPTMEDGGKRVGVHNSNATPRINNVVNGEKGALVIAGWPSWLASVAGEAINGWVPRKADSFQKLDKIGQGTYSSVYRARDIETNKVVALKKVRFANMDPESVRFMAREILILRRLDHPNVMKLEGLITSRVSGSLYLIFEYMEHDLAGLAATPGIKFTESQIKCYMQQLLCGLKHCHSQGILHRDIKGSNLLIDNNGTLKIGDFGLSTFFRSRQKQPLTSRVVTLWYRPPELLLGATDYGVSVDLWSTGCILAELYAGKPIMPGRTEVEQLHKIFKLCGSPSEEYWKKSKLPHATIFKPQHPYKRCFAETFKDFPSSALALLDILLAVEPDGRGTASSALQSEFFTTKPLPSEPSTLPKYPPSKEFDVKLRDEENRRRRAPISTAREHEAARKFPKEPKAIPAPDANAELQTSIQKKLRQQNPSSVSEKYNPEEDGGSGFCIDPPKESTQTQPNASSSSRNMNRSRGDTPGGFSVGEKGAELRKQRSYMHHGSGQLSRYSNSVAGQGSLQFGCGGESSSNSRWPEECFNVSYNHINGGESSEKHEWSHHLLESPKSSYKIDDQSSGKESAMNYAPKKRIHYSGPLMPPGGNLEEMLKEHEKQIQHAVRKARIDKAKTRKTYDDKSLSESLLHHVRNGN</sequence>
<evidence type="ECO:0000256" key="2">
    <source>
        <dbReference type="ARBA" id="ARBA00022527"/>
    </source>
</evidence>
<evidence type="ECO:0000313" key="10">
    <source>
        <dbReference type="Proteomes" id="UP000504609"/>
    </source>
</evidence>
<comment type="similarity">
    <text evidence="1">Belongs to the protein kinase superfamily. CMGC Ser/Thr protein kinase family. CDC2/CDKX subfamily.</text>
</comment>
<feature type="binding site" evidence="7">
    <location>
        <position position="185"/>
    </location>
    <ligand>
        <name>ATP</name>
        <dbReference type="ChEBI" id="CHEBI:30616"/>
    </ligand>
</feature>
<dbReference type="GO" id="GO:0000307">
    <property type="term" value="C:cyclin-dependent protein kinase holoenzyme complex"/>
    <property type="evidence" value="ECO:0007669"/>
    <property type="project" value="TreeGrafter"/>
</dbReference>
<evidence type="ECO:0000256" key="1">
    <source>
        <dbReference type="ARBA" id="ARBA00006485"/>
    </source>
</evidence>
<dbReference type="CDD" id="cd07840">
    <property type="entry name" value="STKc_CDK9_like"/>
    <property type="match status" value="1"/>
</dbReference>
<feature type="compositionally biased region" description="Polar residues" evidence="8">
    <location>
        <begin position="504"/>
        <end position="523"/>
    </location>
</feature>
<dbReference type="PROSITE" id="PS00107">
    <property type="entry name" value="PROTEIN_KINASE_ATP"/>
    <property type="match status" value="1"/>
</dbReference>
<feature type="region of interest" description="Disordered" evidence="8">
    <location>
        <begin position="703"/>
        <end position="733"/>
    </location>
</feature>
<dbReference type="InterPro" id="IPR050108">
    <property type="entry name" value="CDK"/>
</dbReference>
<dbReference type="InterPro" id="IPR008271">
    <property type="entry name" value="Ser/Thr_kinase_AS"/>
</dbReference>
<dbReference type="GeneID" id="111449604"/>
<dbReference type="Gene3D" id="3.30.200.20">
    <property type="entry name" value="Phosphorylase Kinase, domain 1"/>
    <property type="match status" value="1"/>
</dbReference>
<keyword evidence="3" id="KW-0808">Transferase</keyword>
<feature type="compositionally biased region" description="Low complexity" evidence="8">
    <location>
        <begin position="549"/>
        <end position="559"/>
    </location>
</feature>
<dbReference type="SMR" id="A0A6J1G0J4"/>
<feature type="compositionally biased region" description="Basic and acidic residues" evidence="8">
    <location>
        <begin position="705"/>
        <end position="721"/>
    </location>
</feature>
<feature type="region of interest" description="Disordered" evidence="8">
    <location>
        <begin position="1"/>
        <end position="111"/>
    </location>
</feature>
<evidence type="ECO:0000313" key="11">
    <source>
        <dbReference type="RefSeq" id="XP_022945343.1"/>
    </source>
</evidence>
<evidence type="ECO:0000256" key="4">
    <source>
        <dbReference type="ARBA" id="ARBA00022741"/>
    </source>
</evidence>
<dbReference type="SMART" id="SM00220">
    <property type="entry name" value="S_TKc"/>
    <property type="match status" value="1"/>
</dbReference>
<dbReference type="FunFam" id="1.10.510.10:FF:000043">
    <property type="entry name" value="probable serine/threonine-protein kinase At1g54610"/>
    <property type="match status" value="1"/>
</dbReference>
<name>A0A6J1G0J4_CUCMO</name>
<proteinExistence type="inferred from homology"/>
<dbReference type="PROSITE" id="PS50011">
    <property type="entry name" value="PROTEIN_KINASE_DOM"/>
    <property type="match status" value="1"/>
</dbReference>
<dbReference type="GO" id="GO:0005524">
    <property type="term" value="F:ATP binding"/>
    <property type="evidence" value="ECO:0007669"/>
    <property type="project" value="UniProtKB-UniRule"/>
</dbReference>
<keyword evidence="10" id="KW-1185">Reference proteome</keyword>
<keyword evidence="5 11" id="KW-0418">Kinase</keyword>